<feature type="compositionally biased region" description="Polar residues" evidence="1">
    <location>
        <begin position="231"/>
        <end position="242"/>
    </location>
</feature>
<keyword evidence="3" id="KW-1185">Reference proteome</keyword>
<feature type="compositionally biased region" description="Basic and acidic residues" evidence="1">
    <location>
        <begin position="109"/>
        <end position="121"/>
    </location>
</feature>
<protein>
    <submittedName>
        <fullName evidence="2">Uncharacterized protein</fullName>
    </submittedName>
</protein>
<reference evidence="2 3" key="1">
    <citation type="journal article" date="2016" name="BMC Genomics">
        <title>Comparative genomic and transcriptomic analyses of the Fuzhuan brick tea-fermentation fungus Aspergillus cristatus.</title>
        <authorList>
            <person name="Ge Y."/>
            <person name="Wang Y."/>
            <person name="Liu Y."/>
            <person name="Tan Y."/>
            <person name="Ren X."/>
            <person name="Zhang X."/>
            <person name="Hyde K.D."/>
            <person name="Liu Y."/>
            <person name="Liu Z."/>
        </authorList>
    </citation>
    <scope>NUCLEOTIDE SEQUENCE [LARGE SCALE GENOMIC DNA]</scope>
    <source>
        <strain evidence="2 3">GZAAS20.1005</strain>
    </source>
</reference>
<evidence type="ECO:0000256" key="1">
    <source>
        <dbReference type="SAM" id="MobiDB-lite"/>
    </source>
</evidence>
<accession>A0A1E3B0X8</accession>
<comment type="caution">
    <text evidence="2">The sequence shown here is derived from an EMBL/GenBank/DDBJ whole genome shotgun (WGS) entry which is preliminary data.</text>
</comment>
<feature type="compositionally biased region" description="Low complexity" evidence="1">
    <location>
        <begin position="338"/>
        <end position="362"/>
    </location>
</feature>
<feature type="compositionally biased region" description="Low complexity" evidence="1">
    <location>
        <begin position="84"/>
        <end position="99"/>
    </location>
</feature>
<dbReference type="Proteomes" id="UP000094569">
    <property type="component" value="Unassembled WGS sequence"/>
</dbReference>
<feature type="compositionally biased region" description="Polar residues" evidence="1">
    <location>
        <begin position="391"/>
        <end position="404"/>
    </location>
</feature>
<feature type="compositionally biased region" description="Low complexity" evidence="1">
    <location>
        <begin position="277"/>
        <end position="293"/>
    </location>
</feature>
<dbReference type="OrthoDB" id="10615988at2759"/>
<feature type="compositionally biased region" description="Low complexity" evidence="1">
    <location>
        <begin position="189"/>
        <end position="198"/>
    </location>
</feature>
<evidence type="ECO:0000313" key="2">
    <source>
        <dbReference type="EMBL" id="ODM14585.1"/>
    </source>
</evidence>
<name>A0A1E3B0X8_ASPCR</name>
<feature type="region of interest" description="Disordered" evidence="1">
    <location>
        <begin position="326"/>
        <end position="404"/>
    </location>
</feature>
<feature type="compositionally biased region" description="Basic and acidic residues" evidence="1">
    <location>
        <begin position="156"/>
        <end position="167"/>
    </location>
</feature>
<dbReference type="VEuPathDB" id="FungiDB:SI65_09930"/>
<evidence type="ECO:0000313" key="3">
    <source>
        <dbReference type="Proteomes" id="UP000094569"/>
    </source>
</evidence>
<feature type="compositionally biased region" description="Polar residues" evidence="1">
    <location>
        <begin position="249"/>
        <end position="260"/>
    </location>
</feature>
<dbReference type="EMBL" id="JXNT01000023">
    <property type="protein sequence ID" value="ODM14585.1"/>
    <property type="molecule type" value="Genomic_DNA"/>
</dbReference>
<gene>
    <name evidence="2" type="ORF">SI65_09930</name>
</gene>
<proteinExistence type="predicted"/>
<dbReference type="AlphaFoldDB" id="A0A1E3B0X8"/>
<feature type="region of interest" description="Disordered" evidence="1">
    <location>
        <begin position="24"/>
        <end position="121"/>
    </location>
</feature>
<feature type="region of interest" description="Disordered" evidence="1">
    <location>
        <begin position="152"/>
        <end position="295"/>
    </location>
</feature>
<organism evidence="2 3">
    <name type="scientific">Aspergillus cristatus</name>
    <name type="common">Chinese Fuzhuan brick tea-fermentation fungus</name>
    <name type="synonym">Eurotium cristatum</name>
    <dbReference type="NCBI Taxonomy" id="573508"/>
    <lineage>
        <taxon>Eukaryota</taxon>
        <taxon>Fungi</taxon>
        <taxon>Dikarya</taxon>
        <taxon>Ascomycota</taxon>
        <taxon>Pezizomycotina</taxon>
        <taxon>Eurotiomycetes</taxon>
        <taxon>Eurotiomycetidae</taxon>
        <taxon>Eurotiales</taxon>
        <taxon>Aspergillaceae</taxon>
        <taxon>Aspergillus</taxon>
        <taxon>Aspergillus subgen. Aspergillus</taxon>
    </lineage>
</organism>
<feature type="compositionally biased region" description="Polar residues" evidence="1">
    <location>
        <begin position="204"/>
        <end position="213"/>
    </location>
</feature>
<feature type="compositionally biased region" description="Basic residues" evidence="1">
    <location>
        <begin position="36"/>
        <end position="47"/>
    </location>
</feature>
<sequence>MPQNRRVTIKLNPGGKVEIASQSKLKITIMWDQPQRRRRSRRGRHTMRKDDQRQTNKPQSQQQAQDNQHSEKRPQVVDQSSRNQPQPQQPLFETQQQIPHRYTPSVEGPKQRDFDEAARQRTQYRERLQRIVSHIDSIENKPKMSKYIPAQYQREVPNRSQDKDCRQQKLQNPAEQSFEGRSLPQERAQQQLPRDQLQPPQPQIKSQNQPQSRQKQHKQPVEKRVGEAVQGLSQQGFRSQQLMEVPQGRSKSGQPLQQLSHAHPEPQRPQYIRKASPKSQASSQPSQPPQVQSLKETVYHKDAILPKSVRERFSLVDSQTLDALFQPEPVESLDSFGAQASSPQQPQVQPQEQQAKQKQSSQDDSYPRKFAGYGPGQPPSEPGTDYEQLSFDGSRSPSIVSLSSDGDEGIVVIGKWKATEGDGSFW</sequence>